<dbReference type="EMBL" id="JANTHZ010000002">
    <property type="protein sequence ID" value="MCS0495045.1"/>
    <property type="molecule type" value="Genomic_DNA"/>
</dbReference>
<feature type="transmembrane region" description="Helical" evidence="5">
    <location>
        <begin position="60"/>
        <end position="76"/>
    </location>
</feature>
<keyword evidence="1 5" id="KW-1003">Cell membrane</keyword>
<dbReference type="AlphaFoldDB" id="A0A9X2PFI1"/>
<dbReference type="GO" id="GO:0005886">
    <property type="term" value="C:plasma membrane"/>
    <property type="evidence" value="ECO:0007669"/>
    <property type="project" value="UniProtKB-SubCell"/>
</dbReference>
<feature type="transmembrane region" description="Helical" evidence="5">
    <location>
        <begin position="30"/>
        <end position="48"/>
    </location>
</feature>
<name>A0A9X2PFI1_9HYPH</name>
<evidence type="ECO:0000256" key="1">
    <source>
        <dbReference type="ARBA" id="ARBA00022475"/>
    </source>
</evidence>
<dbReference type="InterPro" id="IPR003844">
    <property type="entry name" value="UPF0060"/>
</dbReference>
<dbReference type="Pfam" id="PF02694">
    <property type="entry name" value="UPF0060"/>
    <property type="match status" value="1"/>
</dbReference>
<evidence type="ECO:0000256" key="2">
    <source>
        <dbReference type="ARBA" id="ARBA00022692"/>
    </source>
</evidence>
<keyword evidence="2 5" id="KW-0812">Transmembrane</keyword>
<comment type="caution">
    <text evidence="6">The sequence shown here is derived from an EMBL/GenBank/DDBJ whole genome shotgun (WGS) entry which is preliminary data.</text>
</comment>
<evidence type="ECO:0000313" key="7">
    <source>
        <dbReference type="Proteomes" id="UP001151088"/>
    </source>
</evidence>
<evidence type="ECO:0000256" key="3">
    <source>
        <dbReference type="ARBA" id="ARBA00022989"/>
    </source>
</evidence>
<keyword evidence="4 5" id="KW-0472">Membrane</keyword>
<proteinExistence type="inferred from homology"/>
<evidence type="ECO:0000256" key="4">
    <source>
        <dbReference type="ARBA" id="ARBA00023136"/>
    </source>
</evidence>
<keyword evidence="3 5" id="KW-1133">Transmembrane helix</keyword>
<comment type="subcellular location">
    <subcellularLocation>
        <location evidence="5">Cell membrane</location>
        <topology evidence="5">Multi-pass membrane protein</topology>
    </subcellularLocation>
</comment>
<gene>
    <name evidence="6" type="ORF">NVS89_08040</name>
</gene>
<accession>A0A9X2PFI1</accession>
<evidence type="ECO:0000313" key="6">
    <source>
        <dbReference type="EMBL" id="MCS0495045.1"/>
    </source>
</evidence>
<sequence length="107" mass="11031">MHTAFLFLAAALFEIAGCFAFWAVLRSGASALWLAPGLASLVAFAAVLTQVDASAAGRAFAAYGGVYVAASLVWLWTVEGLRPDRWDLLGGAVCLAGAAIIVFGPRG</sequence>
<organism evidence="6 7">
    <name type="scientific">Ancylobacter mangrovi</name>
    <dbReference type="NCBI Taxonomy" id="2972472"/>
    <lineage>
        <taxon>Bacteria</taxon>
        <taxon>Pseudomonadati</taxon>
        <taxon>Pseudomonadota</taxon>
        <taxon>Alphaproteobacteria</taxon>
        <taxon>Hyphomicrobiales</taxon>
        <taxon>Xanthobacteraceae</taxon>
        <taxon>Ancylobacter</taxon>
    </lineage>
</organism>
<keyword evidence="7" id="KW-1185">Reference proteome</keyword>
<dbReference type="PANTHER" id="PTHR36116:SF1">
    <property type="entry name" value="UPF0060 MEMBRANE PROTEIN YNFA"/>
    <property type="match status" value="1"/>
</dbReference>
<evidence type="ECO:0000256" key="5">
    <source>
        <dbReference type="HAMAP-Rule" id="MF_00010"/>
    </source>
</evidence>
<dbReference type="PANTHER" id="PTHR36116">
    <property type="entry name" value="UPF0060 MEMBRANE PROTEIN YNFA"/>
    <property type="match status" value="1"/>
</dbReference>
<feature type="transmembrane region" description="Helical" evidence="5">
    <location>
        <begin position="88"/>
        <end position="105"/>
    </location>
</feature>
<comment type="similarity">
    <text evidence="5">Belongs to the UPF0060 family.</text>
</comment>
<dbReference type="SUPFAM" id="SSF103481">
    <property type="entry name" value="Multidrug resistance efflux transporter EmrE"/>
    <property type="match status" value="1"/>
</dbReference>
<dbReference type="InterPro" id="IPR037185">
    <property type="entry name" value="EmrE-like"/>
</dbReference>
<dbReference type="Proteomes" id="UP001151088">
    <property type="component" value="Unassembled WGS sequence"/>
</dbReference>
<dbReference type="HAMAP" id="MF_00010">
    <property type="entry name" value="UPF0060"/>
    <property type="match status" value="1"/>
</dbReference>
<protein>
    <submittedName>
        <fullName evidence="6">YnfA family protein</fullName>
    </submittedName>
</protein>
<dbReference type="NCBIfam" id="NF002586">
    <property type="entry name" value="PRK02237.1"/>
    <property type="match status" value="1"/>
</dbReference>
<dbReference type="RefSeq" id="WP_258732082.1">
    <property type="nucleotide sequence ID" value="NZ_JANTHZ010000002.1"/>
</dbReference>
<reference evidence="6" key="1">
    <citation type="submission" date="2022-08" db="EMBL/GenBank/DDBJ databases">
        <authorList>
            <person name="Li F."/>
        </authorList>
    </citation>
    <scope>NUCLEOTIDE SEQUENCE</scope>
    <source>
        <strain evidence="6">MQZ15Z-1</strain>
    </source>
</reference>